<accession>A0AAJ5T4D9</accession>
<dbReference type="AlphaFoldDB" id="A0AAJ5T4D9"/>
<name>A0AAJ5T4D9_9BURK</name>
<proteinExistence type="predicted"/>
<dbReference type="EMBL" id="LR025742">
    <property type="protein sequence ID" value="VBB12301.1"/>
    <property type="molecule type" value="Genomic_DNA"/>
</dbReference>
<gene>
    <name evidence="1" type="ORF">BSTAB16_2465</name>
</gene>
<protein>
    <recommendedName>
        <fullName evidence="3">PD-(D/E)XK motif protein</fullName>
    </recommendedName>
</protein>
<reference evidence="1 2" key="1">
    <citation type="submission" date="2017-11" db="EMBL/GenBank/DDBJ databases">
        <authorList>
            <person name="Seth-Smith MB H."/>
        </authorList>
    </citation>
    <scope>NUCLEOTIDE SEQUENCE [LARGE SCALE GENOMIC DNA]</scope>
    <source>
        <strain evidence="1">E</strain>
    </source>
</reference>
<dbReference type="Pfam" id="PF14390">
    <property type="entry name" value="DUF4420"/>
    <property type="match status" value="1"/>
</dbReference>
<organism evidence="1 2">
    <name type="scientific">Burkholderia stabilis</name>
    <dbReference type="NCBI Taxonomy" id="95485"/>
    <lineage>
        <taxon>Bacteria</taxon>
        <taxon>Pseudomonadati</taxon>
        <taxon>Pseudomonadota</taxon>
        <taxon>Betaproteobacteria</taxon>
        <taxon>Burkholderiales</taxon>
        <taxon>Burkholderiaceae</taxon>
        <taxon>Burkholderia</taxon>
        <taxon>Burkholderia cepacia complex</taxon>
    </lineage>
</organism>
<evidence type="ECO:0000313" key="1">
    <source>
        <dbReference type="EMBL" id="VBB12301.1"/>
    </source>
</evidence>
<evidence type="ECO:0000313" key="2">
    <source>
        <dbReference type="Proteomes" id="UP000268684"/>
    </source>
</evidence>
<dbReference type="InterPro" id="IPR025534">
    <property type="entry name" value="DUF4420"/>
</dbReference>
<keyword evidence="2" id="KW-1185">Reference proteome</keyword>
<sequence>MLSSTNPWSGIEAVAKVGELRARRADATHPYDFFWALDANGRKLFLYRGAELDADCPTPNLKGVAVEQTSDRLILRLIDGSTEDIFAAFCHSLLERTRRVPSATLVPDAVLSHVEKWQRFFGRSNAGLLSDQELRGLFGELSFLQSELIARFGHSAVLFWNGPSGAPQDFTVGTAAFEVKTRLVGGPAAVTVSSAPQLWPLGGALHLVCYGIGDAAAQGDAARSPAALVDDIRACLTNAEARDAFEDRLLQAGYVDRPEYANRFFAISPARFFEVREGFPRIVAEQVPVGVRSVQYVLELQACLPFESEPDWMTMGASSGS</sequence>
<dbReference type="RefSeq" id="WP_122168014.1">
    <property type="nucleotide sequence ID" value="NZ_LR025742.1"/>
</dbReference>
<dbReference type="Proteomes" id="UP000268684">
    <property type="component" value="Chromosome I"/>
</dbReference>
<evidence type="ECO:0008006" key="3">
    <source>
        <dbReference type="Google" id="ProtNLM"/>
    </source>
</evidence>
<dbReference type="GeneID" id="71054933"/>